<sequence>MEDTSQTVAGDVCRLDPIGMQAQEAIGSLILLFPEEHKGLNDYGNEQCEVRIQELLQVIKNPPKDRRVSNVLGQLTLLYQRRLILEIDQRVKLQFELNDTLQMVDVLRGELTEVGNRLKTIEGSQATPPSLEEWGVNRNPPHRLKHLKVSHTCDTLREPAGQIWRM</sequence>
<evidence type="ECO:0000313" key="2">
    <source>
        <dbReference type="Proteomes" id="UP001469553"/>
    </source>
</evidence>
<dbReference type="Proteomes" id="UP001469553">
    <property type="component" value="Unassembled WGS sequence"/>
</dbReference>
<keyword evidence="2" id="KW-1185">Reference proteome</keyword>
<evidence type="ECO:0000313" key="1">
    <source>
        <dbReference type="EMBL" id="MEQ2285981.1"/>
    </source>
</evidence>
<dbReference type="EMBL" id="JAHRIP010015809">
    <property type="protein sequence ID" value="MEQ2285981.1"/>
    <property type="molecule type" value="Genomic_DNA"/>
</dbReference>
<comment type="caution">
    <text evidence="1">The sequence shown here is derived from an EMBL/GenBank/DDBJ whole genome shotgun (WGS) entry which is preliminary data.</text>
</comment>
<proteinExistence type="predicted"/>
<organism evidence="1 2">
    <name type="scientific">Ameca splendens</name>
    <dbReference type="NCBI Taxonomy" id="208324"/>
    <lineage>
        <taxon>Eukaryota</taxon>
        <taxon>Metazoa</taxon>
        <taxon>Chordata</taxon>
        <taxon>Craniata</taxon>
        <taxon>Vertebrata</taxon>
        <taxon>Euteleostomi</taxon>
        <taxon>Actinopterygii</taxon>
        <taxon>Neopterygii</taxon>
        <taxon>Teleostei</taxon>
        <taxon>Neoteleostei</taxon>
        <taxon>Acanthomorphata</taxon>
        <taxon>Ovalentaria</taxon>
        <taxon>Atherinomorphae</taxon>
        <taxon>Cyprinodontiformes</taxon>
        <taxon>Goodeidae</taxon>
        <taxon>Ameca</taxon>
    </lineage>
</organism>
<gene>
    <name evidence="1" type="ORF">AMECASPLE_037546</name>
</gene>
<reference evidence="1 2" key="1">
    <citation type="submission" date="2021-06" db="EMBL/GenBank/DDBJ databases">
        <authorList>
            <person name="Palmer J.M."/>
        </authorList>
    </citation>
    <scope>NUCLEOTIDE SEQUENCE [LARGE SCALE GENOMIC DNA]</scope>
    <source>
        <strain evidence="1 2">AS_MEX2019</strain>
        <tissue evidence="1">Muscle</tissue>
    </source>
</reference>
<name>A0ABV0XWZ3_9TELE</name>
<accession>A0ABV0XWZ3</accession>
<protein>
    <submittedName>
        <fullName evidence="1">Uncharacterized protein</fullName>
    </submittedName>
</protein>